<organism evidence="1">
    <name type="scientific">marine sediment metagenome</name>
    <dbReference type="NCBI Taxonomy" id="412755"/>
    <lineage>
        <taxon>unclassified sequences</taxon>
        <taxon>metagenomes</taxon>
        <taxon>ecological metagenomes</taxon>
    </lineage>
</organism>
<comment type="caution">
    <text evidence="1">The sequence shown here is derived from an EMBL/GenBank/DDBJ whole genome shotgun (WGS) entry which is preliminary data.</text>
</comment>
<evidence type="ECO:0000313" key="1">
    <source>
        <dbReference type="EMBL" id="GAI63580.1"/>
    </source>
</evidence>
<dbReference type="EMBL" id="BARV01043482">
    <property type="protein sequence ID" value="GAI63580.1"/>
    <property type="molecule type" value="Genomic_DNA"/>
</dbReference>
<dbReference type="AlphaFoldDB" id="X1RK94"/>
<name>X1RK94_9ZZZZ</name>
<accession>X1RK94</accession>
<gene>
    <name evidence="1" type="ORF">S06H3_64885</name>
</gene>
<reference evidence="1" key="1">
    <citation type="journal article" date="2014" name="Front. Microbiol.">
        <title>High frequency of phylogenetically diverse reductive dehalogenase-homologous genes in deep subseafloor sedimentary metagenomes.</title>
        <authorList>
            <person name="Kawai M."/>
            <person name="Futagami T."/>
            <person name="Toyoda A."/>
            <person name="Takaki Y."/>
            <person name="Nishi S."/>
            <person name="Hori S."/>
            <person name="Arai W."/>
            <person name="Tsubouchi T."/>
            <person name="Morono Y."/>
            <person name="Uchiyama I."/>
            <person name="Ito T."/>
            <person name="Fujiyama A."/>
            <person name="Inagaki F."/>
            <person name="Takami H."/>
        </authorList>
    </citation>
    <scope>NUCLEOTIDE SEQUENCE</scope>
    <source>
        <strain evidence="1">Expedition CK06-06</strain>
    </source>
</reference>
<feature type="non-terminal residue" evidence="1">
    <location>
        <position position="1"/>
    </location>
</feature>
<protein>
    <submittedName>
        <fullName evidence="1">Uncharacterized protein</fullName>
    </submittedName>
</protein>
<sequence>ESIVEIAAAIMPIMTTRAKAAGTIGIARSVGVAISAFSRPGTSSLAANPHNTDIKV</sequence>
<proteinExistence type="predicted"/>